<evidence type="ECO:0000256" key="6">
    <source>
        <dbReference type="PROSITE-ProRule" id="PRU00546"/>
    </source>
</evidence>
<dbReference type="GO" id="GO:0009408">
    <property type="term" value="P:response to heat"/>
    <property type="evidence" value="ECO:0007669"/>
    <property type="project" value="InterPro"/>
</dbReference>
<dbReference type="KEGG" id="soe:110800795"/>
<dbReference type="GO" id="GO:0005737">
    <property type="term" value="C:cytoplasm"/>
    <property type="evidence" value="ECO:0000318"/>
    <property type="project" value="GO_Central"/>
</dbReference>
<keyword evidence="1 6" id="KW-0479">Metal-binding</keyword>
<reference evidence="10" key="2">
    <citation type="submission" date="2025-08" db="UniProtKB">
        <authorList>
            <consortium name="RefSeq"/>
        </authorList>
    </citation>
    <scope>IDENTIFICATION</scope>
    <source>
        <tissue evidence="10">Leaf</tissue>
    </source>
</reference>
<evidence type="ECO:0000313" key="10">
    <source>
        <dbReference type="RefSeq" id="XP_021861814.1"/>
    </source>
</evidence>
<dbReference type="SUPFAM" id="SSF57938">
    <property type="entry name" value="DnaJ/Hsp40 cysteine-rich domain"/>
    <property type="match status" value="1"/>
</dbReference>
<proteinExistence type="inferred from homology"/>
<dbReference type="PRINTS" id="PR00625">
    <property type="entry name" value="JDOMAIN"/>
</dbReference>
<dbReference type="InterPro" id="IPR001623">
    <property type="entry name" value="DnaJ_domain"/>
</dbReference>
<evidence type="ECO:0000256" key="5">
    <source>
        <dbReference type="ARBA" id="ARBA00023186"/>
    </source>
</evidence>
<dbReference type="Pfam" id="PF00684">
    <property type="entry name" value="DnaJ_CXXCXGXG"/>
    <property type="match status" value="1"/>
</dbReference>
<dbReference type="GO" id="GO:0031072">
    <property type="term" value="F:heat shock protein binding"/>
    <property type="evidence" value="ECO:0007669"/>
    <property type="project" value="InterPro"/>
</dbReference>
<reference evidence="9" key="1">
    <citation type="journal article" date="2021" name="Nat. Commun.">
        <title>Genomic analyses provide insights into spinach domestication and the genetic basis of agronomic traits.</title>
        <authorList>
            <person name="Cai X."/>
            <person name="Sun X."/>
            <person name="Xu C."/>
            <person name="Sun H."/>
            <person name="Wang X."/>
            <person name="Ge C."/>
            <person name="Zhang Z."/>
            <person name="Wang Q."/>
            <person name="Fei Z."/>
            <person name="Jiao C."/>
            <person name="Wang Q."/>
        </authorList>
    </citation>
    <scope>NUCLEOTIDE SEQUENCE [LARGE SCALE GENOMIC DNA]</scope>
    <source>
        <strain evidence="9">cv. Varoflay</strain>
    </source>
</reference>
<dbReference type="NCBIfam" id="NF008035">
    <property type="entry name" value="PRK10767.1"/>
    <property type="match status" value="1"/>
</dbReference>
<dbReference type="PROSITE" id="PS00636">
    <property type="entry name" value="DNAJ_1"/>
    <property type="match status" value="1"/>
</dbReference>
<organism evidence="9 10">
    <name type="scientific">Spinacia oleracea</name>
    <name type="common">Spinach</name>
    <dbReference type="NCBI Taxonomy" id="3562"/>
    <lineage>
        <taxon>Eukaryota</taxon>
        <taxon>Viridiplantae</taxon>
        <taxon>Streptophyta</taxon>
        <taxon>Embryophyta</taxon>
        <taxon>Tracheophyta</taxon>
        <taxon>Spermatophyta</taxon>
        <taxon>Magnoliopsida</taxon>
        <taxon>eudicotyledons</taxon>
        <taxon>Gunneridae</taxon>
        <taxon>Pentapetalae</taxon>
        <taxon>Caryophyllales</taxon>
        <taxon>Chenopodiaceae</taxon>
        <taxon>Chenopodioideae</taxon>
        <taxon>Anserineae</taxon>
        <taxon>Spinacia</taxon>
    </lineage>
</organism>
<dbReference type="InterPro" id="IPR036410">
    <property type="entry name" value="HSP_DnaJ_Cys-rich_dom_sf"/>
</dbReference>
<dbReference type="InterPro" id="IPR008971">
    <property type="entry name" value="HSP40/DnaJ_pept-bd"/>
</dbReference>
<evidence type="ECO:0000259" key="7">
    <source>
        <dbReference type="PROSITE" id="PS50076"/>
    </source>
</evidence>
<dbReference type="GO" id="GO:0005524">
    <property type="term" value="F:ATP binding"/>
    <property type="evidence" value="ECO:0007669"/>
    <property type="project" value="InterPro"/>
</dbReference>
<dbReference type="OrthoDB" id="10256793at2759"/>
<dbReference type="Gene3D" id="2.60.260.20">
    <property type="entry name" value="Urease metallochaperone UreE, N-terminal domain"/>
    <property type="match status" value="2"/>
</dbReference>
<dbReference type="RefSeq" id="XP_021861814.1">
    <property type="nucleotide sequence ID" value="XM_022006122.2"/>
</dbReference>
<evidence type="ECO:0000256" key="4">
    <source>
        <dbReference type="ARBA" id="ARBA00022833"/>
    </source>
</evidence>
<dbReference type="Gene3D" id="1.10.287.110">
    <property type="entry name" value="DnaJ domain"/>
    <property type="match status" value="1"/>
</dbReference>
<keyword evidence="2" id="KW-0677">Repeat</keyword>
<sequence length="434" mass="47642">MATMPCGTFVPYCGLQSLTPGMYSTTSSNWLSSQCCASNGLLASSCSTIFSPDCSHTFLSSRQHKDSYDFKRSHPHLIVRAGKNYYSVLGVAEDARKPEIKTAYKRLARTYHPDVNKDPGAEQRFKEISNAYEVLSDEEKRSIYDRYGEDGLKGGPSMGGGFSSIFDELLNNFDGMGMGGNFRNGYSEGEDLAYSLRLDFREAVFGVDKDIEISRLEDCPTCEATGTKPGSKSYICKTCNGNGQLISSIRTPFGIVQQALSCPDCDGMGERSTPCNKCRGDGRMKKPKKITVNVPAGVDTGNKIRFQSEGNSGRKGGPPGDLFVVFEVREDPVLRRDGNNILYTCKVSYLDAIMGTVKKIPTVDGMSDLNIPPGTQPNVTLLMTKKGVPFVNKKSKRGDQLVKVQVEIPKKLNDEERKLIEELINLNKAKVPSS</sequence>
<dbReference type="Pfam" id="PF00226">
    <property type="entry name" value="DnaJ"/>
    <property type="match status" value="1"/>
</dbReference>
<dbReference type="NCBIfam" id="TIGR02349">
    <property type="entry name" value="DnaJ_bact"/>
    <property type="match status" value="1"/>
</dbReference>
<evidence type="ECO:0000256" key="1">
    <source>
        <dbReference type="ARBA" id="ARBA00022723"/>
    </source>
</evidence>
<dbReference type="CDD" id="cd10747">
    <property type="entry name" value="DnaJ_C"/>
    <property type="match status" value="1"/>
</dbReference>
<accession>A0A9R0J8E7</accession>
<dbReference type="AlphaFoldDB" id="A0A9R0J8E7"/>
<dbReference type="PANTHER" id="PTHR43096">
    <property type="entry name" value="DNAJ HOMOLOG 1, MITOCHONDRIAL-RELATED"/>
    <property type="match status" value="1"/>
</dbReference>
<dbReference type="SUPFAM" id="SSF46565">
    <property type="entry name" value="Chaperone J-domain"/>
    <property type="match status" value="1"/>
</dbReference>
<keyword evidence="4 6" id="KW-0862">Zinc</keyword>
<dbReference type="SMART" id="SM00271">
    <property type="entry name" value="DnaJ"/>
    <property type="match status" value="1"/>
</dbReference>
<name>A0A9R0J8E7_SPIOL</name>
<feature type="domain" description="CR-type" evidence="8">
    <location>
        <begin position="206"/>
        <end position="287"/>
    </location>
</feature>
<evidence type="ECO:0000256" key="3">
    <source>
        <dbReference type="ARBA" id="ARBA00022771"/>
    </source>
</evidence>
<dbReference type="GeneID" id="110800795"/>
<dbReference type="FunFam" id="2.60.260.20:FF:000005">
    <property type="entry name" value="Chaperone protein dnaJ 1, mitochondrial"/>
    <property type="match status" value="1"/>
</dbReference>
<dbReference type="PROSITE" id="PS51188">
    <property type="entry name" value="ZF_CR"/>
    <property type="match status" value="1"/>
</dbReference>
<gene>
    <name evidence="10" type="primary">LOC110800795</name>
</gene>
<dbReference type="SUPFAM" id="SSF49493">
    <property type="entry name" value="HSP40/DnaJ peptide-binding domain"/>
    <property type="match status" value="2"/>
</dbReference>
<keyword evidence="3 6" id="KW-0863">Zinc-finger</keyword>
<dbReference type="FunFam" id="2.10.230.10:FF:000002">
    <property type="entry name" value="Molecular chaperone DnaJ"/>
    <property type="match status" value="1"/>
</dbReference>
<dbReference type="InterPro" id="IPR036869">
    <property type="entry name" value="J_dom_sf"/>
</dbReference>
<dbReference type="GO" id="GO:0008270">
    <property type="term" value="F:zinc ion binding"/>
    <property type="evidence" value="ECO:0007669"/>
    <property type="project" value="UniProtKB-KW"/>
</dbReference>
<dbReference type="InterPro" id="IPR002939">
    <property type="entry name" value="DnaJ_C"/>
</dbReference>
<dbReference type="CDD" id="cd06257">
    <property type="entry name" value="DnaJ"/>
    <property type="match status" value="1"/>
</dbReference>
<dbReference type="GO" id="GO:0051082">
    <property type="term" value="F:unfolded protein binding"/>
    <property type="evidence" value="ECO:0000318"/>
    <property type="project" value="GO_Central"/>
</dbReference>
<dbReference type="CDD" id="cd10719">
    <property type="entry name" value="DnaJ_zf"/>
    <property type="match status" value="1"/>
</dbReference>
<dbReference type="GO" id="GO:0042026">
    <property type="term" value="P:protein refolding"/>
    <property type="evidence" value="ECO:0000318"/>
    <property type="project" value="GO_Central"/>
</dbReference>
<keyword evidence="5" id="KW-0143">Chaperone</keyword>
<dbReference type="InterPro" id="IPR018253">
    <property type="entry name" value="DnaJ_domain_CS"/>
</dbReference>
<dbReference type="PANTHER" id="PTHR43096:SF10">
    <property type="entry name" value="CHAPERONE PROTEIN DNAJ A6, CHLOROPLASTIC"/>
    <property type="match status" value="1"/>
</dbReference>
<feature type="domain" description="J" evidence="7">
    <location>
        <begin position="84"/>
        <end position="148"/>
    </location>
</feature>
<dbReference type="PROSITE" id="PS50076">
    <property type="entry name" value="DNAJ_2"/>
    <property type="match status" value="1"/>
</dbReference>
<dbReference type="HAMAP" id="MF_01152">
    <property type="entry name" value="DnaJ"/>
    <property type="match status" value="1"/>
</dbReference>
<dbReference type="GO" id="GO:0009535">
    <property type="term" value="C:chloroplast thylakoid membrane"/>
    <property type="evidence" value="ECO:0007669"/>
    <property type="project" value="TreeGrafter"/>
</dbReference>
<protein>
    <submittedName>
        <fullName evidence="10">Chaperone protein dnaJ A7A, chloroplastic</fullName>
    </submittedName>
</protein>
<dbReference type="Pfam" id="PF01556">
    <property type="entry name" value="DnaJ_C"/>
    <property type="match status" value="1"/>
</dbReference>
<feature type="zinc finger region" description="CR-type" evidence="6">
    <location>
        <begin position="206"/>
        <end position="287"/>
    </location>
</feature>
<dbReference type="InterPro" id="IPR001305">
    <property type="entry name" value="HSP_DnaJ_Cys-rich_dom"/>
</dbReference>
<evidence type="ECO:0000313" key="9">
    <source>
        <dbReference type="Proteomes" id="UP000813463"/>
    </source>
</evidence>
<dbReference type="Gene3D" id="2.10.230.10">
    <property type="entry name" value="Heat shock protein DnaJ, cysteine-rich domain"/>
    <property type="match status" value="1"/>
</dbReference>
<dbReference type="InterPro" id="IPR012724">
    <property type="entry name" value="DnaJ"/>
</dbReference>
<keyword evidence="9" id="KW-1185">Reference proteome</keyword>
<evidence type="ECO:0000259" key="8">
    <source>
        <dbReference type="PROSITE" id="PS51188"/>
    </source>
</evidence>
<dbReference type="Proteomes" id="UP000813463">
    <property type="component" value="Chromosome 4"/>
</dbReference>
<evidence type="ECO:0000256" key="2">
    <source>
        <dbReference type="ARBA" id="ARBA00022737"/>
    </source>
</evidence>